<name>A0A9D5H2Z7_9LILI</name>
<feature type="region of interest" description="Disordered" evidence="1">
    <location>
        <begin position="1"/>
        <end position="39"/>
    </location>
</feature>
<gene>
    <name evidence="2" type="ORF">J5N97_000419</name>
</gene>
<evidence type="ECO:0000313" key="3">
    <source>
        <dbReference type="Proteomes" id="UP001085076"/>
    </source>
</evidence>
<dbReference type="Proteomes" id="UP001085076">
    <property type="component" value="Unassembled WGS sequence"/>
</dbReference>
<dbReference type="AlphaFoldDB" id="A0A9D5H2Z7"/>
<comment type="caution">
    <text evidence="2">The sequence shown here is derived from an EMBL/GenBank/DDBJ whole genome shotgun (WGS) entry which is preliminary data.</text>
</comment>
<evidence type="ECO:0000256" key="1">
    <source>
        <dbReference type="SAM" id="MobiDB-lite"/>
    </source>
</evidence>
<organism evidence="2 3">
    <name type="scientific">Dioscorea zingiberensis</name>
    <dbReference type="NCBI Taxonomy" id="325984"/>
    <lineage>
        <taxon>Eukaryota</taxon>
        <taxon>Viridiplantae</taxon>
        <taxon>Streptophyta</taxon>
        <taxon>Embryophyta</taxon>
        <taxon>Tracheophyta</taxon>
        <taxon>Spermatophyta</taxon>
        <taxon>Magnoliopsida</taxon>
        <taxon>Liliopsida</taxon>
        <taxon>Dioscoreales</taxon>
        <taxon>Dioscoreaceae</taxon>
        <taxon>Dioscorea</taxon>
    </lineage>
</organism>
<keyword evidence="3" id="KW-1185">Reference proteome</keyword>
<feature type="compositionally biased region" description="Polar residues" evidence="1">
    <location>
        <begin position="19"/>
        <end position="31"/>
    </location>
</feature>
<reference evidence="2 3" key="1">
    <citation type="journal article" date="2022" name="Hortic Res">
        <title>The genome of Dioscorea zingiberensis sheds light on the biosynthesis, origin and evolution of the medicinally important diosgenin saponins.</title>
        <authorList>
            <person name="Li Y."/>
            <person name="Tan C."/>
            <person name="Li Z."/>
            <person name="Guo J."/>
            <person name="Li S."/>
            <person name="Chen X."/>
            <person name="Wang C."/>
            <person name="Dai X."/>
            <person name="Yang H."/>
            <person name="Song W."/>
            <person name="Hou L."/>
            <person name="Xu J."/>
            <person name="Tong Z."/>
            <person name="Xu A."/>
            <person name="Yuan X."/>
            <person name="Wang W."/>
            <person name="Yang Q."/>
            <person name="Chen L."/>
            <person name="Sun Z."/>
            <person name="Wang K."/>
            <person name="Pan B."/>
            <person name="Chen J."/>
            <person name="Bao Y."/>
            <person name="Liu F."/>
            <person name="Qi X."/>
            <person name="Gang D.R."/>
            <person name="Wen J."/>
            <person name="Li J."/>
        </authorList>
    </citation>
    <scope>NUCLEOTIDE SEQUENCE [LARGE SCALE GENOMIC DNA]</scope>
    <source>
        <strain evidence="2">Dzin_1.0</strain>
    </source>
</reference>
<dbReference type="EMBL" id="JAGGNH010000024">
    <property type="protein sequence ID" value="KAJ0961383.1"/>
    <property type="molecule type" value="Genomic_DNA"/>
</dbReference>
<proteinExistence type="predicted"/>
<protein>
    <submittedName>
        <fullName evidence="2">Uncharacterized protein</fullName>
    </submittedName>
</protein>
<evidence type="ECO:0000313" key="2">
    <source>
        <dbReference type="EMBL" id="KAJ0961383.1"/>
    </source>
</evidence>
<sequence length="86" mass="9045">MVQTSSSSALTVSPPSTLVPTSRSSSNTALCPSSSPPGSSCVCIQSRHFVLNVDATNNLPLECTIRRVFQSSQGTSAGYSARLIRR</sequence>
<feature type="compositionally biased region" description="Low complexity" evidence="1">
    <location>
        <begin position="1"/>
        <end position="18"/>
    </location>
</feature>
<accession>A0A9D5H2Z7</accession>